<dbReference type="PROSITE" id="PS50893">
    <property type="entry name" value="ABC_TRANSPORTER_2"/>
    <property type="match status" value="1"/>
</dbReference>
<dbReference type="PANTHER" id="PTHR43553">
    <property type="entry name" value="HEAVY METAL TRANSPORTER"/>
    <property type="match status" value="1"/>
</dbReference>
<dbReference type="InterPro" id="IPR027417">
    <property type="entry name" value="P-loop_NTPase"/>
</dbReference>
<dbReference type="AlphaFoldDB" id="A0A6I3I915"/>
<accession>A0A6I3I915</accession>
<dbReference type="Pfam" id="PF00005">
    <property type="entry name" value="ABC_tran"/>
    <property type="match status" value="1"/>
</dbReference>
<dbReference type="RefSeq" id="WP_154591798.1">
    <property type="nucleotide sequence ID" value="NZ_CP171001.1"/>
</dbReference>
<dbReference type="InterPro" id="IPR003593">
    <property type="entry name" value="AAA+_ATPase"/>
</dbReference>
<dbReference type="InterPro" id="IPR003439">
    <property type="entry name" value="ABC_transporter-like_ATP-bd"/>
</dbReference>
<keyword evidence="3" id="KW-0547">Nucleotide-binding</keyword>
<evidence type="ECO:0000313" key="6">
    <source>
        <dbReference type="EMBL" id="MTB70402.1"/>
    </source>
</evidence>
<dbReference type="SUPFAM" id="SSF52540">
    <property type="entry name" value="P-loop containing nucleoside triphosphate hydrolases"/>
    <property type="match status" value="1"/>
</dbReference>
<keyword evidence="4 6" id="KW-0067">ATP-binding</keyword>
<gene>
    <name evidence="6" type="ORF">GGG17_00080</name>
</gene>
<evidence type="ECO:0000256" key="2">
    <source>
        <dbReference type="ARBA" id="ARBA00022448"/>
    </source>
</evidence>
<dbReference type="GO" id="GO:0016887">
    <property type="term" value="F:ATP hydrolysis activity"/>
    <property type="evidence" value="ECO:0007669"/>
    <property type="project" value="InterPro"/>
</dbReference>
<dbReference type="Proteomes" id="UP000431092">
    <property type="component" value="Unassembled WGS sequence"/>
</dbReference>
<organism evidence="6 7">
    <name type="scientific">Arsenicicoccus cauae</name>
    <dbReference type="NCBI Taxonomy" id="2663847"/>
    <lineage>
        <taxon>Bacteria</taxon>
        <taxon>Bacillati</taxon>
        <taxon>Actinomycetota</taxon>
        <taxon>Actinomycetes</taxon>
        <taxon>Micrococcales</taxon>
        <taxon>Intrasporangiaceae</taxon>
        <taxon>Arsenicicoccus</taxon>
    </lineage>
</organism>
<evidence type="ECO:0000313" key="7">
    <source>
        <dbReference type="Proteomes" id="UP000431092"/>
    </source>
</evidence>
<dbReference type="Gene3D" id="3.40.50.300">
    <property type="entry name" value="P-loop containing nucleotide triphosphate hydrolases"/>
    <property type="match status" value="1"/>
</dbReference>
<dbReference type="InterPro" id="IPR050095">
    <property type="entry name" value="ECF_ABC_transporter_ATP-bd"/>
</dbReference>
<evidence type="ECO:0000256" key="1">
    <source>
        <dbReference type="ARBA" id="ARBA00005417"/>
    </source>
</evidence>
<feature type="domain" description="ABC transporter" evidence="5">
    <location>
        <begin position="4"/>
        <end position="228"/>
    </location>
</feature>
<evidence type="ECO:0000256" key="3">
    <source>
        <dbReference type="ARBA" id="ARBA00022741"/>
    </source>
</evidence>
<dbReference type="PROSITE" id="PS00211">
    <property type="entry name" value="ABC_TRANSPORTER_1"/>
    <property type="match status" value="1"/>
</dbReference>
<reference evidence="6 7" key="1">
    <citation type="submission" date="2019-11" db="EMBL/GenBank/DDBJ databases">
        <title>Whole genome sequencing identifies a novel species of the genus Arsenicicoccus isolated from human blood.</title>
        <authorList>
            <person name="Jeong J.H."/>
            <person name="Kweon O.J."/>
            <person name="Kim H.R."/>
            <person name="Kim T.-H."/>
            <person name="Ha S.-M."/>
            <person name="Lee M.-K."/>
        </authorList>
    </citation>
    <scope>NUCLEOTIDE SEQUENCE [LARGE SCALE GENOMIC DNA]</scope>
    <source>
        <strain evidence="6 7">MKL-02</strain>
    </source>
</reference>
<proteinExistence type="inferred from homology"/>
<evidence type="ECO:0000256" key="4">
    <source>
        <dbReference type="ARBA" id="ARBA00022840"/>
    </source>
</evidence>
<dbReference type="SMART" id="SM00382">
    <property type="entry name" value="AAA"/>
    <property type="match status" value="1"/>
</dbReference>
<evidence type="ECO:0000259" key="5">
    <source>
        <dbReference type="PROSITE" id="PS50893"/>
    </source>
</evidence>
<dbReference type="InterPro" id="IPR017871">
    <property type="entry name" value="ABC_transporter-like_CS"/>
</dbReference>
<name>A0A6I3I915_9MICO</name>
<protein>
    <submittedName>
        <fullName evidence="6">ATP-binding cassette domain-containing protein</fullName>
    </submittedName>
</protein>
<dbReference type="EMBL" id="WLVL01000002">
    <property type="protein sequence ID" value="MTB70402.1"/>
    <property type="molecule type" value="Genomic_DNA"/>
</dbReference>
<keyword evidence="7" id="KW-1185">Reference proteome</keyword>
<dbReference type="GO" id="GO:0042626">
    <property type="term" value="F:ATPase-coupled transmembrane transporter activity"/>
    <property type="evidence" value="ECO:0007669"/>
    <property type="project" value="TreeGrafter"/>
</dbReference>
<dbReference type="InterPro" id="IPR015856">
    <property type="entry name" value="ABC_transpr_CbiO/EcfA_su"/>
</dbReference>
<dbReference type="GO" id="GO:0043190">
    <property type="term" value="C:ATP-binding cassette (ABC) transporter complex"/>
    <property type="evidence" value="ECO:0007669"/>
    <property type="project" value="TreeGrafter"/>
</dbReference>
<sequence length="228" mass="25332">MPTIRIEDVAHAYGDRRVLEHVDLTLTEPRIGIVGANGSGKSTLARMLNGLVEPTRGRVTVDGLDAARDGAAVRRKVGFVFPDPEAQIVMPTVREDVEFSLRRRRDLSPDDKRLLVDEVLGRYSLADHADHPAHQLSSGQKQLLAIAAILVTRPDVLVCDEPTTLLDLRHAHQVSRLLDTLDQQVVLVTHHLWLLEGWERVVCIDEGRVAADGPADEVVPFYRRLMGV</sequence>
<comment type="caution">
    <text evidence="6">The sequence shown here is derived from an EMBL/GenBank/DDBJ whole genome shotgun (WGS) entry which is preliminary data.</text>
</comment>
<dbReference type="PANTHER" id="PTHR43553:SF24">
    <property type="entry name" value="ENERGY-COUPLING FACTOR TRANSPORTER ATP-BINDING PROTEIN ECFA1"/>
    <property type="match status" value="1"/>
</dbReference>
<dbReference type="CDD" id="cd03225">
    <property type="entry name" value="ABC_cobalt_CbiO_domain1"/>
    <property type="match status" value="1"/>
</dbReference>
<keyword evidence="2" id="KW-0813">Transport</keyword>
<comment type="similarity">
    <text evidence="1">Belongs to the ABC transporter superfamily.</text>
</comment>
<dbReference type="GO" id="GO:0005524">
    <property type="term" value="F:ATP binding"/>
    <property type="evidence" value="ECO:0007669"/>
    <property type="project" value="UniProtKB-KW"/>
</dbReference>